<feature type="domain" description="DUF7870" evidence="2">
    <location>
        <begin position="260"/>
        <end position="430"/>
    </location>
</feature>
<dbReference type="Proteomes" id="UP001367508">
    <property type="component" value="Unassembled WGS sequence"/>
</dbReference>
<gene>
    <name evidence="3" type="ORF">VNO77_31731</name>
</gene>
<dbReference type="EMBL" id="JAYMYQ010000007">
    <property type="protein sequence ID" value="KAK7321262.1"/>
    <property type="molecule type" value="Genomic_DNA"/>
</dbReference>
<evidence type="ECO:0000313" key="4">
    <source>
        <dbReference type="Proteomes" id="UP001367508"/>
    </source>
</evidence>
<organism evidence="3 4">
    <name type="scientific">Canavalia gladiata</name>
    <name type="common">Sword bean</name>
    <name type="synonym">Dolichos gladiatus</name>
    <dbReference type="NCBI Taxonomy" id="3824"/>
    <lineage>
        <taxon>Eukaryota</taxon>
        <taxon>Viridiplantae</taxon>
        <taxon>Streptophyta</taxon>
        <taxon>Embryophyta</taxon>
        <taxon>Tracheophyta</taxon>
        <taxon>Spermatophyta</taxon>
        <taxon>Magnoliopsida</taxon>
        <taxon>eudicotyledons</taxon>
        <taxon>Gunneridae</taxon>
        <taxon>Pentapetalae</taxon>
        <taxon>rosids</taxon>
        <taxon>fabids</taxon>
        <taxon>Fabales</taxon>
        <taxon>Fabaceae</taxon>
        <taxon>Papilionoideae</taxon>
        <taxon>50 kb inversion clade</taxon>
        <taxon>NPAAA clade</taxon>
        <taxon>indigoferoid/millettioid clade</taxon>
        <taxon>Phaseoleae</taxon>
        <taxon>Canavalia</taxon>
    </lineage>
</organism>
<dbReference type="PANTHER" id="PTHR33597">
    <property type="entry name" value="OS02G0760400 PROTEIN"/>
    <property type="match status" value="1"/>
</dbReference>
<keyword evidence="4" id="KW-1185">Reference proteome</keyword>
<dbReference type="PANTHER" id="PTHR33597:SF11">
    <property type="entry name" value="OS07G0620600 PROTEIN"/>
    <property type="match status" value="1"/>
</dbReference>
<dbReference type="InterPro" id="IPR057192">
    <property type="entry name" value="DUF7870"/>
</dbReference>
<dbReference type="Pfam" id="PF25276">
    <property type="entry name" value="DUF7870"/>
    <property type="match status" value="1"/>
</dbReference>
<accession>A0AAN9KRX9</accession>
<feature type="transmembrane region" description="Helical" evidence="1">
    <location>
        <begin position="56"/>
        <end position="78"/>
    </location>
</feature>
<keyword evidence="1" id="KW-1133">Transmembrane helix</keyword>
<reference evidence="3 4" key="1">
    <citation type="submission" date="2024-01" db="EMBL/GenBank/DDBJ databases">
        <title>The genomes of 5 underutilized Papilionoideae crops provide insights into root nodulation and disease resistanc.</title>
        <authorList>
            <person name="Jiang F."/>
        </authorList>
    </citation>
    <scope>NUCLEOTIDE SEQUENCE [LARGE SCALE GENOMIC DNA]</scope>
    <source>
        <strain evidence="3">LVBAO_FW01</strain>
        <tissue evidence="3">Leaves</tissue>
    </source>
</reference>
<dbReference type="AlphaFoldDB" id="A0AAN9KRX9"/>
<evidence type="ECO:0000256" key="1">
    <source>
        <dbReference type="SAM" id="Phobius"/>
    </source>
</evidence>
<sequence>MAMNLGTAIFGSKRYHHHHYNKKYKHVLPFKITSFSLKLQAYNIFIRFSNFEMWKIFYPLLLLVLVVGSFPLITSSFVSRESTSISNDQQIEPNYVNHITSDFNNMDQLLTHLFRDLTNEGLMKKTQQNYKALFMKKEQKEGFEFKVVNDYNMDNIPLNDLEKQNTILDNTIDFVFTENLLAASQFIERTLKIGGVVAVLLNEKPSLAFYKSSNYNIKYMRRFNNLIAMAMKKIKPMTEVNLKTQRKLCAFVPEAKKTALEELEDVLLEPPRVDSGKSKVFLKRTRYLPDLMGDSLESYARRVFIDVGLGEKEEGGGTEWFGKNYPTRNKKFEMYKIETVTGTEGREQIDMSDWLRKNVKEEEYVVMKAEFEVVEEMMRSKAIMLVDELFMECKPEKVKQGNKRSKRAYWECLALYGKLKDEGVAVHQWWG</sequence>
<evidence type="ECO:0000313" key="3">
    <source>
        <dbReference type="EMBL" id="KAK7321262.1"/>
    </source>
</evidence>
<evidence type="ECO:0000259" key="2">
    <source>
        <dbReference type="Pfam" id="PF25276"/>
    </source>
</evidence>
<keyword evidence="1" id="KW-0812">Transmembrane</keyword>
<keyword evidence="1" id="KW-0472">Membrane</keyword>
<name>A0AAN9KRX9_CANGL</name>
<comment type="caution">
    <text evidence="3">The sequence shown here is derived from an EMBL/GenBank/DDBJ whole genome shotgun (WGS) entry which is preliminary data.</text>
</comment>
<proteinExistence type="predicted"/>
<protein>
    <recommendedName>
        <fullName evidence="2">DUF7870 domain-containing protein</fullName>
    </recommendedName>
</protein>